<comment type="caution">
    <text evidence="6">The sequence shown here is derived from an EMBL/GenBank/DDBJ whole genome shotgun (WGS) entry which is preliminary data.</text>
</comment>
<proteinExistence type="predicted"/>
<reference evidence="6" key="1">
    <citation type="submission" date="2020-06" db="EMBL/GenBank/DDBJ databases">
        <title>Novel chitinolytic bacterium.</title>
        <authorList>
            <person name="Ungkulpasvich U."/>
            <person name="Kosugi A."/>
            <person name="Uke A."/>
        </authorList>
    </citation>
    <scope>NUCLEOTIDE SEQUENCE</scope>
    <source>
        <strain evidence="6">UUS1-1</strain>
    </source>
</reference>
<keyword evidence="7" id="KW-1185">Reference proteome</keyword>
<comment type="subcellular location">
    <subcellularLocation>
        <location evidence="1">Membrane</location>
        <topology evidence="1">Multi-pass membrane protein</topology>
    </subcellularLocation>
</comment>
<evidence type="ECO:0000313" key="7">
    <source>
        <dbReference type="Proteomes" id="UP000657177"/>
    </source>
</evidence>
<evidence type="ECO:0000256" key="4">
    <source>
        <dbReference type="ARBA" id="ARBA00023136"/>
    </source>
</evidence>
<dbReference type="Proteomes" id="UP000657177">
    <property type="component" value="Unassembled WGS sequence"/>
</dbReference>
<gene>
    <name evidence="6" type="ORF">G5B42_05270</name>
</gene>
<evidence type="ECO:0000256" key="2">
    <source>
        <dbReference type="ARBA" id="ARBA00022692"/>
    </source>
</evidence>
<organism evidence="6 7">
    <name type="scientific">Capillibacterium thermochitinicola</name>
    <dbReference type="NCBI Taxonomy" id="2699427"/>
    <lineage>
        <taxon>Bacteria</taxon>
        <taxon>Bacillati</taxon>
        <taxon>Bacillota</taxon>
        <taxon>Capillibacterium</taxon>
    </lineage>
</organism>
<sequence length="264" mass="29121">MRTLPAGQYLPGHSFLHRLDARAKMLCLFFLIAAVIGASSLWGYALVVAVIAILILFSGLPLRYAVAPARSMYLFLLVIWLMNAFFFDGEDALVSWGIFQLSRGGMGQGFRVVSNVVLVLILGNLLTMTTLPTQVTTALASLIKPLALVGVPTEEVAMIISVAFQFIPTLLEESELIKMAQIARGARFESKKLSERAASFLPLVVPIFISAFRRAEELALAMEARGYRNAKNRTQRQKEPLVLADYGALVVCALICLVQFLLRW</sequence>
<protein>
    <submittedName>
        <fullName evidence="6">Energy-coupling factor transporter transmembrane protein EcfT</fullName>
    </submittedName>
</protein>
<feature type="transmembrane region" description="Helical" evidence="5">
    <location>
        <begin position="109"/>
        <end position="126"/>
    </location>
</feature>
<evidence type="ECO:0000256" key="1">
    <source>
        <dbReference type="ARBA" id="ARBA00004141"/>
    </source>
</evidence>
<dbReference type="InterPro" id="IPR003339">
    <property type="entry name" value="ABC/ECF_trnsptr_transmembrane"/>
</dbReference>
<dbReference type="GO" id="GO:0005886">
    <property type="term" value="C:plasma membrane"/>
    <property type="evidence" value="ECO:0007669"/>
    <property type="project" value="TreeGrafter"/>
</dbReference>
<feature type="transmembrane region" description="Helical" evidence="5">
    <location>
        <begin position="241"/>
        <end position="262"/>
    </location>
</feature>
<keyword evidence="3 5" id="KW-1133">Transmembrane helix</keyword>
<feature type="transmembrane region" description="Helical" evidence="5">
    <location>
        <begin position="21"/>
        <end position="38"/>
    </location>
</feature>
<evidence type="ECO:0000256" key="5">
    <source>
        <dbReference type="SAM" id="Phobius"/>
    </source>
</evidence>
<keyword evidence="2 5" id="KW-0812">Transmembrane</keyword>
<accession>A0A8J6I0X5</accession>
<keyword evidence="4 5" id="KW-0472">Membrane</keyword>
<dbReference type="PANTHER" id="PTHR33514:SF13">
    <property type="entry name" value="PROTEIN ABCI12, CHLOROPLASTIC"/>
    <property type="match status" value="1"/>
</dbReference>
<dbReference type="Pfam" id="PF02361">
    <property type="entry name" value="CbiQ"/>
    <property type="match status" value="1"/>
</dbReference>
<dbReference type="AlphaFoldDB" id="A0A8J6I0X5"/>
<dbReference type="RefSeq" id="WP_181339409.1">
    <property type="nucleotide sequence ID" value="NZ_JAAKDE010000010.1"/>
</dbReference>
<name>A0A8J6I0X5_9FIRM</name>
<dbReference type="PANTHER" id="PTHR33514">
    <property type="entry name" value="PROTEIN ABCI12, CHLOROPLASTIC"/>
    <property type="match status" value="1"/>
</dbReference>
<evidence type="ECO:0000256" key="3">
    <source>
        <dbReference type="ARBA" id="ARBA00022989"/>
    </source>
</evidence>
<feature type="transmembrane region" description="Helical" evidence="5">
    <location>
        <begin position="72"/>
        <end position="89"/>
    </location>
</feature>
<evidence type="ECO:0000313" key="6">
    <source>
        <dbReference type="EMBL" id="MBA2132953.1"/>
    </source>
</evidence>
<dbReference type="EMBL" id="JAAKDE010000010">
    <property type="protein sequence ID" value="MBA2132953.1"/>
    <property type="molecule type" value="Genomic_DNA"/>
</dbReference>
<feature type="transmembrane region" description="Helical" evidence="5">
    <location>
        <begin position="146"/>
        <end position="167"/>
    </location>
</feature>
<dbReference type="CDD" id="cd16914">
    <property type="entry name" value="EcfT"/>
    <property type="match status" value="1"/>
</dbReference>